<reference evidence="2 3" key="1">
    <citation type="submission" date="2017-09" db="EMBL/GenBank/DDBJ databases">
        <title>Sphingomonas adhaesiva DSM 7418, whole genome shotgun sequence.</title>
        <authorList>
            <person name="Feng G."/>
            <person name="Zhu H."/>
        </authorList>
    </citation>
    <scope>NUCLEOTIDE SEQUENCE [LARGE SCALE GENOMIC DNA]</scope>
    <source>
        <strain evidence="2 3">DSM 7418</strain>
    </source>
</reference>
<name>A0A2A4I4N6_9SPHN</name>
<dbReference type="InterPro" id="IPR036388">
    <property type="entry name" value="WH-like_DNA-bd_sf"/>
</dbReference>
<dbReference type="InterPro" id="IPR039422">
    <property type="entry name" value="MarR/SlyA-like"/>
</dbReference>
<dbReference type="Gene3D" id="1.10.10.10">
    <property type="entry name" value="Winged helix-like DNA-binding domain superfamily/Winged helix DNA-binding domain"/>
    <property type="match status" value="1"/>
</dbReference>
<dbReference type="GO" id="GO:0003700">
    <property type="term" value="F:DNA-binding transcription factor activity"/>
    <property type="evidence" value="ECO:0007669"/>
    <property type="project" value="InterPro"/>
</dbReference>
<accession>A0A2A4I4N6</accession>
<dbReference type="PANTHER" id="PTHR33164:SF43">
    <property type="entry name" value="HTH-TYPE TRANSCRIPTIONAL REPRESSOR YETL"/>
    <property type="match status" value="1"/>
</dbReference>
<dbReference type="Pfam" id="PF12802">
    <property type="entry name" value="MarR_2"/>
    <property type="match status" value="1"/>
</dbReference>
<dbReference type="PROSITE" id="PS50995">
    <property type="entry name" value="HTH_MARR_2"/>
    <property type="match status" value="1"/>
</dbReference>
<protein>
    <submittedName>
        <fullName evidence="2">MarR family transcriptional regulator</fullName>
    </submittedName>
</protein>
<evidence type="ECO:0000313" key="3">
    <source>
        <dbReference type="Proteomes" id="UP000218323"/>
    </source>
</evidence>
<dbReference type="PRINTS" id="PR00598">
    <property type="entry name" value="HTHMARR"/>
</dbReference>
<dbReference type="InterPro" id="IPR036390">
    <property type="entry name" value="WH_DNA-bd_sf"/>
</dbReference>
<sequence>MVVEKRVRQRLVDDFDMTLPRFDVLSALDRSPEGLTMGELSELLLVSNGNITQIVARLIDDGLVLRLADGPDRRVIRVRLTDRGRATFAAAAERHEGWIDHMMRDLVDDEIESLLASLDSVRASIERNRI</sequence>
<gene>
    <name evidence="2" type="ORF">COA07_16495</name>
</gene>
<dbReference type="SUPFAM" id="SSF46785">
    <property type="entry name" value="Winged helix' DNA-binding domain"/>
    <property type="match status" value="1"/>
</dbReference>
<dbReference type="SMART" id="SM00347">
    <property type="entry name" value="HTH_MARR"/>
    <property type="match status" value="1"/>
</dbReference>
<evidence type="ECO:0000313" key="2">
    <source>
        <dbReference type="EMBL" id="PCG13116.1"/>
    </source>
</evidence>
<organism evidence="2 3">
    <name type="scientific">Sphingomonas adhaesiva</name>
    <dbReference type="NCBI Taxonomy" id="28212"/>
    <lineage>
        <taxon>Bacteria</taxon>
        <taxon>Pseudomonadati</taxon>
        <taxon>Pseudomonadota</taxon>
        <taxon>Alphaproteobacteria</taxon>
        <taxon>Sphingomonadales</taxon>
        <taxon>Sphingomonadaceae</taxon>
        <taxon>Sphingomonas</taxon>
    </lineage>
</organism>
<comment type="caution">
    <text evidence="2">The sequence shown here is derived from an EMBL/GenBank/DDBJ whole genome shotgun (WGS) entry which is preliminary data.</text>
</comment>
<keyword evidence="3" id="KW-1185">Reference proteome</keyword>
<proteinExistence type="predicted"/>
<feature type="domain" description="HTH marR-type" evidence="1">
    <location>
        <begin position="1"/>
        <end position="123"/>
    </location>
</feature>
<evidence type="ECO:0000259" key="1">
    <source>
        <dbReference type="PROSITE" id="PS50995"/>
    </source>
</evidence>
<dbReference type="AlphaFoldDB" id="A0A2A4I4N6"/>
<dbReference type="GO" id="GO:0006950">
    <property type="term" value="P:response to stress"/>
    <property type="evidence" value="ECO:0007669"/>
    <property type="project" value="TreeGrafter"/>
</dbReference>
<dbReference type="Proteomes" id="UP000218323">
    <property type="component" value="Unassembled WGS sequence"/>
</dbReference>
<dbReference type="InterPro" id="IPR000835">
    <property type="entry name" value="HTH_MarR-typ"/>
</dbReference>
<dbReference type="PANTHER" id="PTHR33164">
    <property type="entry name" value="TRANSCRIPTIONAL REGULATOR, MARR FAMILY"/>
    <property type="match status" value="1"/>
</dbReference>
<dbReference type="EMBL" id="NWVC01000013">
    <property type="protein sequence ID" value="PCG13116.1"/>
    <property type="molecule type" value="Genomic_DNA"/>
</dbReference>